<sequence length="131" mass="14968">MNRRIKRIELRLTEAEAQFIREKSKGYRSVSQYIRDAVAEFSDTDAKRRLELINELGKLYREYHNELFHLSANLNQVVKRANELAVAGLLSKSYLEKTVIPAVRGIEGTVSAIRSALLDVTKQATLLHRGK</sequence>
<protein>
    <recommendedName>
        <fullName evidence="3">Plasmid mobilization relaxosome protein MobC</fullName>
    </recommendedName>
</protein>
<dbReference type="Proteomes" id="UP000244925">
    <property type="component" value="Unassembled WGS sequence"/>
</dbReference>
<dbReference type="EMBL" id="PUBV01000014">
    <property type="protein sequence ID" value="PWB07270.1"/>
    <property type="molecule type" value="Genomic_DNA"/>
</dbReference>
<evidence type="ECO:0008006" key="3">
    <source>
        <dbReference type="Google" id="ProtNLM"/>
    </source>
</evidence>
<dbReference type="GeneID" id="93423517"/>
<dbReference type="AlphaFoldDB" id="A0A2V1IRL4"/>
<keyword evidence="2" id="KW-1185">Reference proteome</keyword>
<gene>
    <name evidence="1" type="ORF">C5O25_07585</name>
</gene>
<organism evidence="1 2">
    <name type="scientific">Paramuribaculum intestinale</name>
    <dbReference type="NCBI Taxonomy" id="2094151"/>
    <lineage>
        <taxon>Bacteria</taxon>
        <taxon>Pseudomonadati</taxon>
        <taxon>Bacteroidota</taxon>
        <taxon>Bacteroidia</taxon>
        <taxon>Bacteroidales</taxon>
        <taxon>Muribaculaceae</taxon>
        <taxon>Paramuribaculum</taxon>
    </lineage>
</organism>
<accession>A0A2V1IRL4</accession>
<name>A0A2V1IRL4_9BACT</name>
<proteinExistence type="predicted"/>
<dbReference type="RefSeq" id="WP_107036138.1">
    <property type="nucleotide sequence ID" value="NZ_CAPZSB010000029.1"/>
</dbReference>
<comment type="caution">
    <text evidence="1">The sequence shown here is derived from an EMBL/GenBank/DDBJ whole genome shotgun (WGS) entry which is preliminary data.</text>
</comment>
<evidence type="ECO:0000313" key="2">
    <source>
        <dbReference type="Proteomes" id="UP000244925"/>
    </source>
</evidence>
<reference evidence="2" key="1">
    <citation type="submission" date="2018-02" db="EMBL/GenBank/DDBJ databases">
        <authorList>
            <person name="Clavel T."/>
            <person name="Strowig T."/>
        </authorList>
    </citation>
    <scope>NUCLEOTIDE SEQUENCE [LARGE SCALE GENOMIC DNA]</scope>
    <source>
        <strain evidence="2">DSM 100764</strain>
    </source>
</reference>
<evidence type="ECO:0000313" key="1">
    <source>
        <dbReference type="EMBL" id="PWB07270.1"/>
    </source>
</evidence>